<protein>
    <submittedName>
        <fullName evidence="2">Plasmid stabilization system</fullName>
    </submittedName>
</protein>
<name>F3L5B0_9GAMM</name>
<evidence type="ECO:0000313" key="3">
    <source>
        <dbReference type="Proteomes" id="UP000005615"/>
    </source>
</evidence>
<dbReference type="AlphaFoldDB" id="F3L5B0"/>
<dbReference type="EMBL" id="AEIG01000103">
    <property type="protein sequence ID" value="EGG28471.1"/>
    <property type="molecule type" value="Genomic_DNA"/>
</dbReference>
<dbReference type="Pfam" id="PF05016">
    <property type="entry name" value="ParE_toxin"/>
    <property type="match status" value="1"/>
</dbReference>
<proteinExistence type="predicted"/>
<dbReference type="InterPro" id="IPR007712">
    <property type="entry name" value="RelE/ParE_toxin"/>
</dbReference>
<dbReference type="STRING" id="2518989.IMCC3088_41"/>
<accession>F3L5B0</accession>
<evidence type="ECO:0000256" key="1">
    <source>
        <dbReference type="ARBA" id="ARBA00022649"/>
    </source>
</evidence>
<organism evidence="2 3">
    <name type="scientific">Aequoribacter fuscus</name>
    <dbReference type="NCBI Taxonomy" id="2518989"/>
    <lineage>
        <taxon>Bacteria</taxon>
        <taxon>Pseudomonadati</taxon>
        <taxon>Pseudomonadota</taxon>
        <taxon>Gammaproteobacteria</taxon>
        <taxon>Cellvibrionales</taxon>
        <taxon>Halieaceae</taxon>
        <taxon>Aequoribacter</taxon>
    </lineage>
</organism>
<dbReference type="Gene3D" id="3.30.2310.20">
    <property type="entry name" value="RelE-like"/>
    <property type="match status" value="1"/>
</dbReference>
<evidence type="ECO:0000313" key="2">
    <source>
        <dbReference type="EMBL" id="EGG28471.1"/>
    </source>
</evidence>
<dbReference type="Proteomes" id="UP000005615">
    <property type="component" value="Unassembled WGS sequence"/>
</dbReference>
<keyword evidence="1" id="KW-1277">Toxin-antitoxin system</keyword>
<keyword evidence="3" id="KW-1185">Reference proteome</keyword>
<reference evidence="2 3" key="1">
    <citation type="journal article" date="2011" name="J. Bacteriol.">
        <title>Genome sequence of strain IMCC3088, a proteorhodopsin-containing marine bacterium belonging to the OM60/NOR5 clade.</title>
        <authorList>
            <person name="Jang Y."/>
            <person name="Oh H.M."/>
            <person name="Kang I."/>
            <person name="Lee K."/>
            <person name="Yang S.J."/>
            <person name="Cho J.C."/>
        </authorList>
    </citation>
    <scope>NUCLEOTIDE SEQUENCE [LARGE SCALE GENOMIC DNA]</scope>
    <source>
        <strain evidence="2 3">IMCC3088</strain>
    </source>
</reference>
<sequence>MGHSVYLTDDAAADLEDLYGYIEQQDVPGKADYVLDKIEKALIGLASNPERGAYPQE</sequence>
<comment type="caution">
    <text evidence="2">The sequence shown here is derived from an EMBL/GenBank/DDBJ whole genome shotgun (WGS) entry which is preliminary data.</text>
</comment>
<dbReference type="RefSeq" id="WP_009577035.1">
    <property type="nucleotide sequence ID" value="NZ_AEIG01000103.1"/>
</dbReference>
<dbReference type="eggNOG" id="COG3668">
    <property type="taxonomic scope" value="Bacteria"/>
</dbReference>
<dbReference type="InterPro" id="IPR035093">
    <property type="entry name" value="RelE/ParE_toxin_dom_sf"/>
</dbReference>
<gene>
    <name evidence="2" type="ORF">IMCC3088_41</name>
</gene>